<reference evidence="2" key="1">
    <citation type="submission" date="2024-04" db="EMBL/GenBank/DDBJ databases">
        <authorList>
            <person name="Adelman N."/>
            <person name="Griciute V."/>
            <person name="Hart J."/>
            <person name="Matonsi M."/>
            <person name="Molloy S.D."/>
            <person name="Viland M.D."/>
            <person name="Lewis C.M."/>
            <person name="Garlena R.A."/>
            <person name="Russell D.A."/>
            <person name="Jacobs-Sera D."/>
            <person name="Hatfull G.F."/>
        </authorList>
    </citation>
    <scope>NUCLEOTIDE SEQUENCE</scope>
</reference>
<protein>
    <recommendedName>
        <fullName evidence="3">Minor tail protein</fullName>
    </recommendedName>
</protein>
<evidence type="ECO:0000313" key="2">
    <source>
        <dbReference type="EMBL" id="XCH42757.1"/>
    </source>
</evidence>
<feature type="region of interest" description="Disordered" evidence="1">
    <location>
        <begin position="1"/>
        <end position="40"/>
    </location>
</feature>
<gene>
    <name evidence="2" type="primary">43</name>
    <name evidence="2" type="ORF">PBI_FAREWELL_43</name>
</gene>
<sequence>MAKMNAQLARAEVWSEIEPAAPSESASPEPSPGEIVGERP</sequence>
<accession>A0AAU8GLI8</accession>
<name>A0AAU8GLI8_9CAUD</name>
<organism evidence="2">
    <name type="scientific">Mycobacterium phage Farewell</name>
    <dbReference type="NCBI Taxonomy" id="3158893"/>
    <lineage>
        <taxon>Viruses</taxon>
        <taxon>Duplodnaviria</taxon>
        <taxon>Heunggongvirae</taxon>
        <taxon>Uroviricota</taxon>
        <taxon>Caudoviricetes</taxon>
    </lineage>
</organism>
<dbReference type="EMBL" id="PP750958">
    <property type="protein sequence ID" value="XCH42757.1"/>
    <property type="molecule type" value="Genomic_DNA"/>
</dbReference>
<feature type="compositionally biased region" description="Low complexity" evidence="1">
    <location>
        <begin position="16"/>
        <end position="34"/>
    </location>
</feature>
<proteinExistence type="predicted"/>
<evidence type="ECO:0000256" key="1">
    <source>
        <dbReference type="SAM" id="MobiDB-lite"/>
    </source>
</evidence>
<evidence type="ECO:0008006" key="3">
    <source>
        <dbReference type="Google" id="ProtNLM"/>
    </source>
</evidence>